<organism evidence="1 2">
    <name type="scientific">Rhizoctonia solani</name>
    <dbReference type="NCBI Taxonomy" id="456999"/>
    <lineage>
        <taxon>Eukaryota</taxon>
        <taxon>Fungi</taxon>
        <taxon>Dikarya</taxon>
        <taxon>Basidiomycota</taxon>
        <taxon>Agaricomycotina</taxon>
        <taxon>Agaricomycetes</taxon>
        <taxon>Cantharellales</taxon>
        <taxon>Ceratobasidiaceae</taxon>
        <taxon>Rhizoctonia</taxon>
    </lineage>
</organism>
<proteinExistence type="predicted"/>
<gene>
    <name evidence="1" type="ORF">RHS01_09244</name>
</gene>
<evidence type="ECO:0000313" key="1">
    <source>
        <dbReference type="EMBL" id="KAF8750440.1"/>
    </source>
</evidence>
<evidence type="ECO:0000313" key="2">
    <source>
        <dbReference type="Proteomes" id="UP000614334"/>
    </source>
</evidence>
<dbReference type="Proteomes" id="UP000614334">
    <property type="component" value="Unassembled WGS sequence"/>
</dbReference>
<protein>
    <submittedName>
        <fullName evidence="1">Uncharacterized protein</fullName>
    </submittedName>
</protein>
<dbReference type="EMBL" id="JACYCF010000020">
    <property type="protein sequence ID" value="KAF8750440.1"/>
    <property type="molecule type" value="Genomic_DNA"/>
</dbReference>
<sequence length="87" mass="10180">MTYAKRFEYCRKLEDINKSIELQTRVFSNTSYSHPDLPYWLGELGNYLAERFFELGDPEDIRKAIDYQSEGLKLTTGDDTNAYLLNS</sequence>
<dbReference type="AlphaFoldDB" id="A0A8H7I4A5"/>
<reference evidence="1" key="1">
    <citation type="submission" date="2020-09" db="EMBL/GenBank/DDBJ databases">
        <title>Comparative genome analyses of four rice-infecting Rhizoctonia solani isolates reveal extensive enrichment of homogalacturonan modification genes.</title>
        <authorList>
            <person name="Lee D.-Y."/>
            <person name="Jeon J."/>
            <person name="Kim K.-T."/>
            <person name="Cheong K."/>
            <person name="Song H."/>
            <person name="Choi G."/>
            <person name="Ko J."/>
            <person name="Opiyo S.O."/>
            <person name="Zuo S."/>
            <person name="Madhav S."/>
            <person name="Lee Y.-H."/>
            <person name="Wang G.-L."/>
        </authorList>
    </citation>
    <scope>NUCLEOTIDE SEQUENCE</scope>
    <source>
        <strain evidence="1">AG1-IA B2</strain>
    </source>
</reference>
<comment type="caution">
    <text evidence="1">The sequence shown here is derived from an EMBL/GenBank/DDBJ whole genome shotgun (WGS) entry which is preliminary data.</text>
</comment>
<accession>A0A8H7I4A5</accession>
<name>A0A8H7I4A5_9AGAM</name>